<gene>
    <name evidence="2" type="ORF">DCAR_025395</name>
    <name evidence="3" type="ORF">DCAR_0729149</name>
</gene>
<dbReference type="EMBL" id="LNRQ01000007">
    <property type="protein sequence ID" value="KZM88320.1"/>
    <property type="molecule type" value="Genomic_DNA"/>
</dbReference>
<dbReference type="EMBL" id="CP093349">
    <property type="protein sequence ID" value="WOH09691.1"/>
    <property type="molecule type" value="Genomic_DNA"/>
</dbReference>
<keyword evidence="4" id="KW-1185">Reference proteome</keyword>
<organism evidence="2">
    <name type="scientific">Daucus carota subsp. sativus</name>
    <name type="common">Carrot</name>
    <dbReference type="NCBI Taxonomy" id="79200"/>
    <lineage>
        <taxon>Eukaryota</taxon>
        <taxon>Viridiplantae</taxon>
        <taxon>Streptophyta</taxon>
        <taxon>Embryophyta</taxon>
        <taxon>Tracheophyta</taxon>
        <taxon>Spermatophyta</taxon>
        <taxon>Magnoliopsida</taxon>
        <taxon>eudicotyledons</taxon>
        <taxon>Gunneridae</taxon>
        <taxon>Pentapetalae</taxon>
        <taxon>asterids</taxon>
        <taxon>campanulids</taxon>
        <taxon>Apiales</taxon>
        <taxon>Apiaceae</taxon>
        <taxon>Apioideae</taxon>
        <taxon>Scandiceae</taxon>
        <taxon>Daucinae</taxon>
        <taxon>Daucus</taxon>
        <taxon>Daucus sect. Daucus</taxon>
    </lineage>
</organism>
<dbReference type="Proteomes" id="UP000077755">
    <property type="component" value="Chromosome 7"/>
</dbReference>
<reference evidence="2" key="1">
    <citation type="journal article" date="2016" name="Nat. Genet.">
        <title>A high-quality carrot genome assembly provides new insights into carotenoid accumulation and asterid genome evolution.</title>
        <authorList>
            <person name="Iorizzo M."/>
            <person name="Ellison S."/>
            <person name="Senalik D."/>
            <person name="Zeng P."/>
            <person name="Satapoomin P."/>
            <person name="Huang J."/>
            <person name="Bowman M."/>
            <person name="Iovene M."/>
            <person name="Sanseverino W."/>
            <person name="Cavagnaro P."/>
            <person name="Yildiz M."/>
            <person name="Macko-Podgorni A."/>
            <person name="Moranska E."/>
            <person name="Grzebelus E."/>
            <person name="Grzebelus D."/>
            <person name="Ashrafi H."/>
            <person name="Zheng Z."/>
            <person name="Cheng S."/>
            <person name="Spooner D."/>
            <person name="Van Deynze A."/>
            <person name="Simon P."/>
        </authorList>
    </citation>
    <scope>NUCLEOTIDE SEQUENCE [LARGE SCALE GENOMIC DNA]</scope>
    <source>
        <tissue evidence="2">Leaf</tissue>
    </source>
</reference>
<evidence type="ECO:0000313" key="3">
    <source>
        <dbReference type="EMBL" id="WOH09691.1"/>
    </source>
</evidence>
<evidence type="ECO:0000313" key="4">
    <source>
        <dbReference type="Proteomes" id="UP000077755"/>
    </source>
</evidence>
<evidence type="ECO:0000313" key="2">
    <source>
        <dbReference type="EMBL" id="KZM88320.1"/>
    </source>
</evidence>
<accession>A0A161ZPK6</accession>
<dbReference type="AlphaFoldDB" id="A0A161ZPK6"/>
<name>A0A161ZPK6_DAUCS</name>
<sequence length="81" mass="9104">MPCLCLYIFLLLSHGVMSDISPAPAYIPADNILINCGEASKDYNTSLDGREWDTDYLPKFTPLPIITSIAPQLRLHHKELM</sequence>
<proteinExistence type="predicted"/>
<evidence type="ECO:0008006" key="5">
    <source>
        <dbReference type="Google" id="ProtNLM"/>
    </source>
</evidence>
<feature type="chain" id="PRO_5007830600" description="Malectin-like domain-containing protein" evidence="1">
    <location>
        <begin position="19"/>
        <end position="81"/>
    </location>
</feature>
<reference evidence="3" key="2">
    <citation type="submission" date="2022-03" db="EMBL/GenBank/DDBJ databases">
        <title>Draft title - Genomic analysis of global carrot germplasm unveils the trajectory of domestication and the origin of high carotenoid orange carrot.</title>
        <authorList>
            <person name="Iorizzo M."/>
            <person name="Ellison S."/>
            <person name="Senalik D."/>
            <person name="Macko-Podgorni A."/>
            <person name="Grzebelus D."/>
            <person name="Bostan H."/>
            <person name="Rolling W."/>
            <person name="Curaba J."/>
            <person name="Simon P."/>
        </authorList>
    </citation>
    <scope>NUCLEOTIDE SEQUENCE</scope>
    <source>
        <tissue evidence="3">Leaf</tissue>
    </source>
</reference>
<keyword evidence="1" id="KW-0732">Signal</keyword>
<dbReference type="Gramene" id="KZM88320">
    <property type="protein sequence ID" value="KZM88320"/>
    <property type="gene ID" value="DCAR_025395"/>
</dbReference>
<protein>
    <recommendedName>
        <fullName evidence="5">Malectin-like domain-containing protein</fullName>
    </recommendedName>
</protein>
<feature type="signal peptide" evidence="1">
    <location>
        <begin position="1"/>
        <end position="18"/>
    </location>
</feature>
<evidence type="ECO:0000256" key="1">
    <source>
        <dbReference type="SAM" id="SignalP"/>
    </source>
</evidence>